<keyword evidence="7" id="KW-1185">Reference proteome</keyword>
<dbReference type="Proteomes" id="UP000823388">
    <property type="component" value="Chromosome 9K"/>
</dbReference>
<feature type="domain" description="LIM zinc-binding" evidence="5">
    <location>
        <begin position="7"/>
        <end position="67"/>
    </location>
</feature>
<dbReference type="InterPro" id="IPR001781">
    <property type="entry name" value="Znf_LIM"/>
</dbReference>
<keyword evidence="1 4" id="KW-0479">Metal-binding</keyword>
<keyword evidence="3 4" id="KW-0440">LIM domain</keyword>
<evidence type="ECO:0000256" key="4">
    <source>
        <dbReference type="PROSITE-ProRule" id="PRU00125"/>
    </source>
</evidence>
<dbReference type="CDD" id="cd09440">
    <property type="entry name" value="LIM1_SF3"/>
    <property type="match status" value="1"/>
</dbReference>
<keyword evidence="2 4" id="KW-0862">Zinc</keyword>
<dbReference type="Pfam" id="PF00412">
    <property type="entry name" value="LIM"/>
    <property type="match status" value="2"/>
</dbReference>
<accession>A0A8T0NUH3</accession>
<evidence type="ECO:0000313" key="7">
    <source>
        <dbReference type="Proteomes" id="UP000823388"/>
    </source>
</evidence>
<dbReference type="SUPFAM" id="SSF57716">
    <property type="entry name" value="Glucocorticoid receptor-like (DNA-binding domain)"/>
    <property type="match status" value="4"/>
</dbReference>
<sequence length="208" mass="23017">MFSGTQQKCKVCTKTVYPMDQLSTDGVVFHRSCFKCQHCKSTLSLSNYSSFEGVPYCKAHFEQLFKETGSYNKSFQSQSPAKITPEKSGPELVSDHCCGKIAIQTRTPSKAARMFSGTQEKCATCGKTAYPLEKVTVEEKAYHKSCFKCSHGGCAITPSNYAALEGILYCKHHFSQLFKEKGSYNHLIKCASVKRTEAQPEQPAADSS</sequence>
<protein>
    <recommendedName>
        <fullName evidence="5">LIM zinc-binding domain-containing protein</fullName>
    </recommendedName>
</protein>
<dbReference type="Gene3D" id="2.10.110.10">
    <property type="entry name" value="Cysteine Rich Protein"/>
    <property type="match status" value="2"/>
</dbReference>
<dbReference type="PROSITE" id="PS50023">
    <property type="entry name" value="LIM_DOMAIN_2"/>
    <property type="match status" value="2"/>
</dbReference>
<evidence type="ECO:0000256" key="3">
    <source>
        <dbReference type="ARBA" id="ARBA00023038"/>
    </source>
</evidence>
<comment type="caution">
    <text evidence="6">The sequence shown here is derived from an EMBL/GenBank/DDBJ whole genome shotgun (WGS) entry which is preliminary data.</text>
</comment>
<dbReference type="SMART" id="SM00132">
    <property type="entry name" value="LIM"/>
    <property type="match status" value="2"/>
</dbReference>
<dbReference type="AlphaFoldDB" id="A0A8T0NUH3"/>
<evidence type="ECO:0000259" key="5">
    <source>
        <dbReference type="PROSITE" id="PS50023"/>
    </source>
</evidence>
<reference evidence="6" key="1">
    <citation type="submission" date="2020-05" db="EMBL/GenBank/DDBJ databases">
        <title>WGS assembly of Panicum virgatum.</title>
        <authorList>
            <person name="Lovell J.T."/>
            <person name="Jenkins J."/>
            <person name="Shu S."/>
            <person name="Juenger T.E."/>
            <person name="Schmutz J."/>
        </authorList>
    </citation>
    <scope>NUCLEOTIDE SEQUENCE</scope>
    <source>
        <strain evidence="6">AP13</strain>
    </source>
</reference>
<dbReference type="GO" id="GO:0051015">
    <property type="term" value="F:actin filament binding"/>
    <property type="evidence" value="ECO:0007669"/>
    <property type="project" value="UniProtKB-ARBA"/>
</dbReference>
<dbReference type="GO" id="GO:0046872">
    <property type="term" value="F:metal ion binding"/>
    <property type="evidence" value="ECO:0007669"/>
    <property type="project" value="UniProtKB-KW"/>
</dbReference>
<feature type="domain" description="LIM zinc-binding" evidence="5">
    <location>
        <begin position="120"/>
        <end position="180"/>
    </location>
</feature>
<evidence type="ECO:0000313" key="6">
    <source>
        <dbReference type="EMBL" id="KAG2553090.1"/>
    </source>
</evidence>
<dbReference type="PROSITE" id="PS00478">
    <property type="entry name" value="LIM_DOMAIN_1"/>
    <property type="match status" value="1"/>
</dbReference>
<dbReference type="GO" id="GO:0051017">
    <property type="term" value="P:actin filament bundle assembly"/>
    <property type="evidence" value="ECO:0007669"/>
    <property type="project" value="UniProtKB-ARBA"/>
</dbReference>
<dbReference type="FunFam" id="2.10.110.10:FF:000002">
    <property type="entry name" value="LIM domain and actin-binding 1"/>
    <property type="match status" value="2"/>
</dbReference>
<dbReference type="OrthoDB" id="6129702at2759"/>
<dbReference type="EMBL" id="CM029053">
    <property type="protein sequence ID" value="KAG2553090.1"/>
    <property type="molecule type" value="Genomic_DNA"/>
</dbReference>
<name>A0A8T0NUH3_PANVG</name>
<dbReference type="PANTHER" id="PTHR24206">
    <property type="entry name" value="OS06G0237300 PROTEIN"/>
    <property type="match status" value="1"/>
</dbReference>
<gene>
    <name evidence="6" type="ORF">PVAP13_9KG509300</name>
</gene>
<evidence type="ECO:0000256" key="2">
    <source>
        <dbReference type="ARBA" id="ARBA00022833"/>
    </source>
</evidence>
<organism evidence="6 7">
    <name type="scientific">Panicum virgatum</name>
    <name type="common">Blackwell switchgrass</name>
    <dbReference type="NCBI Taxonomy" id="38727"/>
    <lineage>
        <taxon>Eukaryota</taxon>
        <taxon>Viridiplantae</taxon>
        <taxon>Streptophyta</taxon>
        <taxon>Embryophyta</taxon>
        <taxon>Tracheophyta</taxon>
        <taxon>Spermatophyta</taxon>
        <taxon>Magnoliopsida</taxon>
        <taxon>Liliopsida</taxon>
        <taxon>Poales</taxon>
        <taxon>Poaceae</taxon>
        <taxon>PACMAD clade</taxon>
        <taxon>Panicoideae</taxon>
        <taxon>Panicodae</taxon>
        <taxon>Paniceae</taxon>
        <taxon>Panicinae</taxon>
        <taxon>Panicum</taxon>
        <taxon>Panicum sect. Hiantes</taxon>
    </lineage>
</organism>
<proteinExistence type="predicted"/>
<evidence type="ECO:0000256" key="1">
    <source>
        <dbReference type="ARBA" id="ARBA00022723"/>
    </source>
</evidence>